<dbReference type="Proteomes" id="UP000198658">
    <property type="component" value="Unassembled WGS sequence"/>
</dbReference>
<name>A0A1H3YIQ5_9GAMM</name>
<dbReference type="STRING" id="658218.SAMN05216562_1792"/>
<protein>
    <recommendedName>
        <fullName evidence="3">DUF3775 domain-containing protein</fullName>
    </recommendedName>
</protein>
<dbReference type="AlphaFoldDB" id="A0A1H3YIQ5"/>
<evidence type="ECO:0000313" key="1">
    <source>
        <dbReference type="EMBL" id="SEA11403.1"/>
    </source>
</evidence>
<sequence length="124" mass="14006">MLSVSPDNICRLIQLSREFHAQEGVTIPDPSGDWARQMLASHADDASLQEFNTIIADLEPDQQQEVVALLWLGRGDYTRAEWQDAIAQAADRWNPQTAEYLIAHPLLADHLEKGLELFGHRCNE</sequence>
<proteinExistence type="predicted"/>
<evidence type="ECO:0008006" key="3">
    <source>
        <dbReference type="Google" id="ProtNLM"/>
    </source>
</evidence>
<dbReference type="EMBL" id="FNQO01000002">
    <property type="protein sequence ID" value="SEA11403.1"/>
    <property type="molecule type" value="Genomic_DNA"/>
</dbReference>
<accession>A0A1H3YIQ5</accession>
<gene>
    <name evidence="1" type="ORF">SAMN05216562_1792</name>
</gene>
<reference evidence="2" key="1">
    <citation type="submission" date="2016-10" db="EMBL/GenBank/DDBJ databases">
        <authorList>
            <person name="Varghese N."/>
            <person name="Submissions S."/>
        </authorList>
    </citation>
    <scope>NUCLEOTIDE SEQUENCE [LARGE SCALE GENOMIC DNA]</scope>
    <source>
        <strain evidence="2">CGMCC 1.10657</strain>
    </source>
</reference>
<dbReference type="InterPro" id="IPR022254">
    <property type="entry name" value="DUF3775"/>
</dbReference>
<dbReference type="OrthoDB" id="5641374at2"/>
<evidence type="ECO:0000313" key="2">
    <source>
        <dbReference type="Proteomes" id="UP000198658"/>
    </source>
</evidence>
<organism evidence="1 2">
    <name type="scientific">Microbulbifer marinus</name>
    <dbReference type="NCBI Taxonomy" id="658218"/>
    <lineage>
        <taxon>Bacteria</taxon>
        <taxon>Pseudomonadati</taxon>
        <taxon>Pseudomonadota</taxon>
        <taxon>Gammaproteobacteria</taxon>
        <taxon>Cellvibrionales</taxon>
        <taxon>Microbulbiferaceae</taxon>
        <taxon>Microbulbifer</taxon>
    </lineage>
</organism>
<dbReference type="Pfam" id="PF12616">
    <property type="entry name" value="DUF3775"/>
    <property type="match status" value="1"/>
</dbReference>
<keyword evidence="2" id="KW-1185">Reference proteome</keyword>
<dbReference type="RefSeq" id="WP_091387397.1">
    <property type="nucleotide sequence ID" value="NZ_FNQO01000002.1"/>
</dbReference>